<dbReference type="InterPro" id="IPR036503">
    <property type="entry name" value="Ald_Fedxn_OxRdtase_N_sf"/>
</dbReference>
<keyword evidence="2" id="KW-0560">Oxidoreductase</keyword>
<dbReference type="Pfam" id="PF02730">
    <property type="entry name" value="AFOR_N"/>
    <property type="match status" value="1"/>
</dbReference>
<comment type="similarity">
    <text evidence="1">Belongs to the short-chain dehydrogenases/reductases (SDR) family.</text>
</comment>
<dbReference type="Gene3D" id="3.40.50.720">
    <property type="entry name" value="NAD(P)-binding Rossmann-like Domain"/>
    <property type="match status" value="1"/>
</dbReference>
<feature type="domain" description="Aldehyde ferredoxin oxidoreductase N-terminal" evidence="3">
    <location>
        <begin position="124"/>
        <end position="191"/>
    </location>
</feature>
<evidence type="ECO:0000256" key="1">
    <source>
        <dbReference type="ARBA" id="ARBA00006484"/>
    </source>
</evidence>
<reference evidence="4" key="1">
    <citation type="journal article" date="2014" name="Front. Microbiol.">
        <title>High frequency of phylogenetically diverse reductive dehalogenase-homologous genes in deep subseafloor sedimentary metagenomes.</title>
        <authorList>
            <person name="Kawai M."/>
            <person name="Futagami T."/>
            <person name="Toyoda A."/>
            <person name="Takaki Y."/>
            <person name="Nishi S."/>
            <person name="Hori S."/>
            <person name="Arai W."/>
            <person name="Tsubouchi T."/>
            <person name="Morono Y."/>
            <person name="Uchiyama I."/>
            <person name="Ito T."/>
            <person name="Fujiyama A."/>
            <person name="Inagaki F."/>
            <person name="Takami H."/>
        </authorList>
    </citation>
    <scope>NUCLEOTIDE SEQUENCE</scope>
    <source>
        <strain evidence="4">Expedition CK06-06</strain>
    </source>
</reference>
<gene>
    <name evidence="4" type="ORF">S03H2_17061</name>
</gene>
<proteinExistence type="inferred from homology"/>
<evidence type="ECO:0000313" key="4">
    <source>
        <dbReference type="EMBL" id="GAH44961.1"/>
    </source>
</evidence>
<comment type="caution">
    <text evidence="4">The sequence shown here is derived from an EMBL/GenBank/DDBJ whole genome shotgun (WGS) entry which is preliminary data.</text>
</comment>
<dbReference type="SUPFAM" id="SSF51735">
    <property type="entry name" value="NAD(P)-binding Rossmann-fold domains"/>
    <property type="match status" value="1"/>
</dbReference>
<dbReference type="PRINTS" id="PR00081">
    <property type="entry name" value="GDHRDH"/>
</dbReference>
<dbReference type="AlphaFoldDB" id="X1FH65"/>
<dbReference type="SUPFAM" id="SSF56228">
    <property type="entry name" value="Aldehyde ferredoxin oxidoreductase, N-terminal domain"/>
    <property type="match status" value="1"/>
</dbReference>
<name>X1FH65_9ZZZZ</name>
<dbReference type="InterPro" id="IPR013983">
    <property type="entry name" value="Ald_Fedxn_OxRdtase_N"/>
</dbReference>
<accession>X1FH65</accession>
<dbReference type="InterPro" id="IPR002347">
    <property type="entry name" value="SDR_fam"/>
</dbReference>
<evidence type="ECO:0000256" key="2">
    <source>
        <dbReference type="ARBA" id="ARBA00023002"/>
    </source>
</evidence>
<sequence length="196" mass="21601">FEGKQMRLKNKVAIITGAGSGIGRTTALLFSEEGAKVVVVEIDKERGQDTVDMITRKGREAFLVPTNITDPSQVKSMVSKVLEAYGKINILVNNAGLYLQGDVRRIQKIEEERQMEVKGGYVGNLLRVNLSNKTYHAEHLDEALLNLFLGGRGVGAKIYFEEIAPEVRPLDEANKLIFMSGPLTGTIVPGQRSERT</sequence>
<protein>
    <recommendedName>
        <fullName evidence="3">Aldehyde ferredoxin oxidoreductase N-terminal domain-containing protein</fullName>
    </recommendedName>
</protein>
<feature type="non-terminal residue" evidence="4">
    <location>
        <position position="1"/>
    </location>
</feature>
<dbReference type="Pfam" id="PF00106">
    <property type="entry name" value="adh_short"/>
    <property type="match status" value="1"/>
</dbReference>
<dbReference type="PANTHER" id="PTHR43669">
    <property type="entry name" value="5-KETO-D-GLUCONATE 5-REDUCTASE"/>
    <property type="match status" value="1"/>
</dbReference>
<dbReference type="GO" id="GO:0051536">
    <property type="term" value="F:iron-sulfur cluster binding"/>
    <property type="evidence" value="ECO:0007669"/>
    <property type="project" value="InterPro"/>
</dbReference>
<evidence type="ECO:0000259" key="3">
    <source>
        <dbReference type="Pfam" id="PF02730"/>
    </source>
</evidence>
<dbReference type="EMBL" id="BARU01008771">
    <property type="protein sequence ID" value="GAH44961.1"/>
    <property type="molecule type" value="Genomic_DNA"/>
</dbReference>
<dbReference type="Gene3D" id="3.60.9.10">
    <property type="entry name" value="Aldehyde ferredoxin oxidoreductase, N-terminal domain"/>
    <property type="match status" value="1"/>
</dbReference>
<dbReference type="GO" id="GO:0016625">
    <property type="term" value="F:oxidoreductase activity, acting on the aldehyde or oxo group of donors, iron-sulfur protein as acceptor"/>
    <property type="evidence" value="ECO:0007669"/>
    <property type="project" value="InterPro"/>
</dbReference>
<organism evidence="4">
    <name type="scientific">marine sediment metagenome</name>
    <dbReference type="NCBI Taxonomy" id="412755"/>
    <lineage>
        <taxon>unclassified sequences</taxon>
        <taxon>metagenomes</taxon>
        <taxon>ecological metagenomes</taxon>
    </lineage>
</organism>
<dbReference type="PANTHER" id="PTHR43669:SF3">
    <property type="entry name" value="ALCOHOL DEHYDROGENASE, PUTATIVE (AFU_ORTHOLOGUE AFUA_3G03445)-RELATED"/>
    <property type="match status" value="1"/>
</dbReference>
<dbReference type="InterPro" id="IPR036291">
    <property type="entry name" value="NAD(P)-bd_dom_sf"/>
</dbReference>